<dbReference type="NCBIfam" id="TIGR00197">
    <property type="entry name" value="yjeF_nterm"/>
    <property type="match status" value="1"/>
</dbReference>
<dbReference type="Pfam" id="PF03853">
    <property type="entry name" value="YjeF_N"/>
    <property type="match status" value="1"/>
</dbReference>
<evidence type="ECO:0000259" key="21">
    <source>
        <dbReference type="PROSITE" id="PS51385"/>
    </source>
</evidence>
<feature type="binding site" evidence="18">
    <location>
        <position position="160"/>
    </location>
    <ligand>
        <name>K(+)</name>
        <dbReference type="ChEBI" id="CHEBI:29103"/>
    </ligand>
</feature>
<dbReference type="RefSeq" id="WP_089819028.1">
    <property type="nucleotide sequence ID" value="NZ_FORQ01000001.1"/>
</dbReference>
<dbReference type="GO" id="GO:0005524">
    <property type="term" value="F:ATP binding"/>
    <property type="evidence" value="ECO:0007669"/>
    <property type="project" value="UniProtKB-UniRule"/>
</dbReference>
<keyword evidence="10 17" id="KW-0520">NAD</keyword>
<keyword evidence="7 17" id="KW-0067">ATP-binding</keyword>
<feature type="binding site" evidence="18">
    <location>
        <position position="124"/>
    </location>
    <ligand>
        <name>K(+)</name>
        <dbReference type="ChEBI" id="CHEBI:29103"/>
    </ligand>
</feature>
<dbReference type="Gene3D" id="3.40.50.10260">
    <property type="entry name" value="YjeF N-terminal domain"/>
    <property type="match status" value="1"/>
</dbReference>
<keyword evidence="11 18" id="KW-0413">Isomerase</keyword>
<evidence type="ECO:0000256" key="4">
    <source>
        <dbReference type="ARBA" id="ARBA00009524"/>
    </source>
</evidence>
<feature type="binding site" evidence="18">
    <location>
        <begin position="128"/>
        <end position="134"/>
    </location>
    <ligand>
        <name>(6S)-NADPHX</name>
        <dbReference type="ChEBI" id="CHEBI:64076"/>
    </ligand>
</feature>
<dbReference type="HAMAP" id="MF_01966">
    <property type="entry name" value="NADHX_epimerase"/>
    <property type="match status" value="1"/>
</dbReference>
<keyword evidence="12 17" id="KW-0456">Lyase</keyword>
<dbReference type="GO" id="GO:0110051">
    <property type="term" value="P:metabolite repair"/>
    <property type="evidence" value="ECO:0007669"/>
    <property type="project" value="TreeGrafter"/>
</dbReference>
<dbReference type="PANTHER" id="PTHR12592">
    <property type="entry name" value="ATP-DEPENDENT (S)-NAD(P)H-HYDRATE DEHYDRATASE FAMILY MEMBER"/>
    <property type="match status" value="1"/>
</dbReference>
<comment type="function">
    <text evidence="14 19">Bifunctional enzyme that catalyzes the epimerization of the S- and R-forms of NAD(P)HX and the dehydration of the S-form of NAD(P)HX at the expense of ADP, which is converted to AMP. This allows the repair of both epimers of NAD(P)HX, a damaged form of NAD(P)H that is a result of enzymatic or heat-dependent hydration.</text>
</comment>
<comment type="similarity">
    <text evidence="4 19">In the C-terminal section; belongs to the NnrD/CARKD family.</text>
</comment>
<evidence type="ECO:0000256" key="19">
    <source>
        <dbReference type="PIRNR" id="PIRNR017184"/>
    </source>
</evidence>
<protein>
    <recommendedName>
        <fullName evidence="19">Bifunctional NAD(P)H-hydrate repair enzyme</fullName>
    </recommendedName>
    <alternativeName>
        <fullName evidence="19">Nicotinamide nucleotide repair protein</fullName>
    </alternativeName>
    <domain>
        <recommendedName>
            <fullName evidence="19">ADP-dependent (S)-NAD(P)H-hydrate dehydratase</fullName>
            <ecNumber evidence="19">4.2.1.136</ecNumber>
        </recommendedName>
        <alternativeName>
            <fullName evidence="19">ADP-dependent NAD(P)HX dehydratase</fullName>
        </alternativeName>
    </domain>
    <domain>
        <recommendedName>
            <fullName evidence="19">NAD(P)H-hydrate epimerase</fullName>
            <ecNumber evidence="19">5.1.99.6</ecNumber>
        </recommendedName>
    </domain>
</protein>
<gene>
    <name evidence="18" type="primary">nnrE</name>
    <name evidence="17" type="synonym">nnrD</name>
    <name evidence="22" type="ORF">SAMN05421638_0926</name>
</gene>
<dbReference type="CDD" id="cd01171">
    <property type="entry name" value="YXKO-related"/>
    <property type="match status" value="1"/>
</dbReference>
<dbReference type="EMBL" id="FORQ01000001">
    <property type="protein sequence ID" value="SFI74315.1"/>
    <property type="molecule type" value="Genomic_DNA"/>
</dbReference>
<comment type="caution">
    <text evidence="18">Lacks conserved residue(s) required for the propagation of feature annotation.</text>
</comment>
<evidence type="ECO:0000256" key="16">
    <source>
        <dbReference type="ARBA" id="ARBA00049209"/>
    </source>
</evidence>
<feature type="domain" description="YjeF C-terminal" evidence="20">
    <location>
        <begin position="225"/>
        <end position="496"/>
    </location>
</feature>
<evidence type="ECO:0000256" key="13">
    <source>
        <dbReference type="ARBA" id="ARBA00023268"/>
    </source>
</evidence>
<comment type="cofactor">
    <cofactor evidence="18 19">
        <name>K(+)</name>
        <dbReference type="ChEBI" id="CHEBI:29103"/>
    </cofactor>
    <text evidence="18 19">Binds 1 potassium ion per subunit.</text>
</comment>
<feature type="binding site" evidence="17">
    <location>
        <begin position="407"/>
        <end position="411"/>
    </location>
    <ligand>
        <name>AMP</name>
        <dbReference type="ChEBI" id="CHEBI:456215"/>
    </ligand>
</feature>
<dbReference type="NCBIfam" id="TIGR00196">
    <property type="entry name" value="yjeF_cterm"/>
    <property type="match status" value="1"/>
</dbReference>
<name>A0A1I3KQC2_9FLAO</name>
<dbReference type="InterPro" id="IPR030677">
    <property type="entry name" value="Nnr"/>
</dbReference>
<keyword evidence="8 17" id="KW-0521">NADP</keyword>
<keyword evidence="9 18" id="KW-0630">Potassium</keyword>
<evidence type="ECO:0000256" key="6">
    <source>
        <dbReference type="ARBA" id="ARBA00022741"/>
    </source>
</evidence>
<keyword evidence="23" id="KW-1185">Reference proteome</keyword>
<feature type="binding site" evidence="17">
    <location>
        <position position="321"/>
    </location>
    <ligand>
        <name>(6S)-NADPHX</name>
        <dbReference type="ChEBI" id="CHEBI:64076"/>
    </ligand>
</feature>
<comment type="catalytic activity">
    <reaction evidence="16 17 19">
        <text>(6S)-NADPHX + ADP = AMP + phosphate + NADPH + H(+)</text>
        <dbReference type="Rhea" id="RHEA:32235"/>
        <dbReference type="ChEBI" id="CHEBI:15378"/>
        <dbReference type="ChEBI" id="CHEBI:43474"/>
        <dbReference type="ChEBI" id="CHEBI:57783"/>
        <dbReference type="ChEBI" id="CHEBI:64076"/>
        <dbReference type="ChEBI" id="CHEBI:456215"/>
        <dbReference type="ChEBI" id="CHEBI:456216"/>
        <dbReference type="EC" id="4.2.1.136"/>
    </reaction>
</comment>
<comment type="subunit">
    <text evidence="17">Homotetramer.</text>
</comment>
<comment type="catalytic activity">
    <reaction evidence="2 18 19">
        <text>(6R)-NADPHX = (6S)-NADPHX</text>
        <dbReference type="Rhea" id="RHEA:32227"/>
        <dbReference type="ChEBI" id="CHEBI:64076"/>
        <dbReference type="ChEBI" id="CHEBI:64077"/>
        <dbReference type="EC" id="5.1.99.6"/>
    </reaction>
</comment>
<dbReference type="GO" id="GO:0046872">
    <property type="term" value="F:metal ion binding"/>
    <property type="evidence" value="ECO:0007669"/>
    <property type="project" value="UniProtKB-UniRule"/>
</dbReference>
<evidence type="ECO:0000256" key="17">
    <source>
        <dbReference type="HAMAP-Rule" id="MF_01965"/>
    </source>
</evidence>
<dbReference type="SUPFAM" id="SSF64153">
    <property type="entry name" value="YjeF N-terminal domain-like"/>
    <property type="match status" value="1"/>
</dbReference>
<dbReference type="AlphaFoldDB" id="A0A1I3KQC2"/>
<dbReference type="InterPro" id="IPR029056">
    <property type="entry name" value="Ribokinase-like"/>
</dbReference>
<evidence type="ECO:0000256" key="5">
    <source>
        <dbReference type="ARBA" id="ARBA00022723"/>
    </source>
</evidence>
<evidence type="ECO:0000256" key="18">
    <source>
        <dbReference type="HAMAP-Rule" id="MF_01966"/>
    </source>
</evidence>
<feature type="domain" description="YjeF N-terminal" evidence="21">
    <location>
        <begin position="9"/>
        <end position="215"/>
    </location>
</feature>
<accession>A0A1I3KQC2</accession>
<dbReference type="EC" id="4.2.1.136" evidence="19"/>
<feature type="binding site" evidence="17">
    <location>
        <position position="436"/>
    </location>
    <ligand>
        <name>AMP</name>
        <dbReference type="ChEBI" id="CHEBI:456215"/>
    </ligand>
</feature>
<evidence type="ECO:0000256" key="15">
    <source>
        <dbReference type="ARBA" id="ARBA00048238"/>
    </source>
</evidence>
<proteinExistence type="inferred from homology"/>
<evidence type="ECO:0000256" key="9">
    <source>
        <dbReference type="ARBA" id="ARBA00022958"/>
    </source>
</evidence>
<comment type="catalytic activity">
    <reaction evidence="15 17 19">
        <text>(6S)-NADHX + ADP = AMP + phosphate + NADH + H(+)</text>
        <dbReference type="Rhea" id="RHEA:32223"/>
        <dbReference type="ChEBI" id="CHEBI:15378"/>
        <dbReference type="ChEBI" id="CHEBI:43474"/>
        <dbReference type="ChEBI" id="CHEBI:57945"/>
        <dbReference type="ChEBI" id="CHEBI:64074"/>
        <dbReference type="ChEBI" id="CHEBI:456215"/>
        <dbReference type="ChEBI" id="CHEBI:456216"/>
        <dbReference type="EC" id="4.2.1.136"/>
    </reaction>
</comment>
<feature type="binding site" evidence="18">
    <location>
        <position position="58"/>
    </location>
    <ligand>
        <name>K(+)</name>
        <dbReference type="ChEBI" id="CHEBI:29103"/>
    </ligand>
</feature>
<keyword evidence="13" id="KW-0511">Multifunctional enzyme</keyword>
<evidence type="ECO:0000256" key="2">
    <source>
        <dbReference type="ARBA" id="ARBA00000909"/>
    </source>
</evidence>
<comment type="similarity">
    <text evidence="17">Belongs to the NnrD/CARKD family.</text>
</comment>
<dbReference type="GO" id="GO:0052855">
    <property type="term" value="F:ADP-dependent NAD(P)H-hydrate dehydratase activity"/>
    <property type="evidence" value="ECO:0007669"/>
    <property type="project" value="UniProtKB-UniRule"/>
</dbReference>
<evidence type="ECO:0000259" key="20">
    <source>
        <dbReference type="PROSITE" id="PS51383"/>
    </source>
</evidence>
<evidence type="ECO:0000256" key="7">
    <source>
        <dbReference type="ARBA" id="ARBA00022840"/>
    </source>
</evidence>
<dbReference type="InterPro" id="IPR036652">
    <property type="entry name" value="YjeF_N_dom_sf"/>
</dbReference>
<dbReference type="Proteomes" id="UP000242560">
    <property type="component" value="Unassembled WGS sequence"/>
</dbReference>
<dbReference type="Gene3D" id="3.40.1190.20">
    <property type="match status" value="1"/>
</dbReference>
<dbReference type="PROSITE" id="PS51383">
    <property type="entry name" value="YJEF_C_3"/>
    <property type="match status" value="1"/>
</dbReference>
<dbReference type="InterPro" id="IPR004443">
    <property type="entry name" value="YjeF_N_dom"/>
</dbReference>
<comment type="function">
    <text evidence="17">Catalyzes the dehydration of the S-form of NAD(P)HX at the expense of ADP, which is converted to AMP. Together with NAD(P)HX epimerase, which catalyzes the epimerization of the S- and R-forms, the enzyme allows the repair of both epimers of NAD(P)HX, a damaged form of NAD(P)H that is a result of enzymatic or heat-dependent hydration.</text>
</comment>
<feature type="binding site" evidence="18">
    <location>
        <position position="157"/>
    </location>
    <ligand>
        <name>(6S)-NADPHX</name>
        <dbReference type="ChEBI" id="CHEBI:64076"/>
    </ligand>
</feature>
<feature type="binding site" evidence="17">
    <location>
        <position position="437"/>
    </location>
    <ligand>
        <name>(6S)-NADPHX</name>
        <dbReference type="ChEBI" id="CHEBI:64076"/>
    </ligand>
</feature>
<feature type="binding site" evidence="17">
    <location>
        <position position="260"/>
    </location>
    <ligand>
        <name>(6S)-NADPHX</name>
        <dbReference type="ChEBI" id="CHEBI:64076"/>
    </ligand>
</feature>
<dbReference type="Pfam" id="PF01256">
    <property type="entry name" value="Carb_kinase"/>
    <property type="match status" value="1"/>
</dbReference>
<feature type="binding site" evidence="17">
    <location>
        <position position="372"/>
    </location>
    <ligand>
        <name>(6S)-NADPHX</name>
        <dbReference type="ChEBI" id="CHEBI:64076"/>
    </ligand>
</feature>
<dbReference type="PANTHER" id="PTHR12592:SF0">
    <property type="entry name" value="ATP-DEPENDENT (S)-NAD(P)H-HYDRATE DEHYDRATASE"/>
    <property type="match status" value="1"/>
</dbReference>
<dbReference type="GO" id="GO:0052856">
    <property type="term" value="F:NAD(P)HX epimerase activity"/>
    <property type="evidence" value="ECO:0007669"/>
    <property type="project" value="UniProtKB-UniRule"/>
</dbReference>
<dbReference type="PROSITE" id="PS51385">
    <property type="entry name" value="YJEF_N"/>
    <property type="match status" value="1"/>
</dbReference>
<evidence type="ECO:0000313" key="22">
    <source>
        <dbReference type="EMBL" id="SFI74315.1"/>
    </source>
</evidence>
<dbReference type="EC" id="5.1.99.6" evidence="19"/>
<reference evidence="23" key="1">
    <citation type="submission" date="2016-10" db="EMBL/GenBank/DDBJ databases">
        <authorList>
            <person name="Varghese N."/>
            <person name="Submissions S."/>
        </authorList>
    </citation>
    <scope>NUCLEOTIDE SEQUENCE [LARGE SCALE GENOMIC DNA]</scope>
    <source>
        <strain evidence="23">DSM 22251</strain>
    </source>
</reference>
<sequence>MNIFSAREIYEWEKFTIKKGNISALQLMEKAAKCCCNWITDRFSTTSEMLIFCGAGNNAGDGFALARLLYQTGFNIKIFTDSSKKFTEEAEINFQRCKEISGIEIQDFSALKQLKNTESAVIIDALFGLGINRAIQGPVAEVISFLNELPGTKIALDLPSGLFAEEISAENAVIFQADYTLTFQVLKKAMLHPESAPFCGEIHIMDIGLNPDYCLENPTLENTVDENLIQQIYKPRKNFSHKGNFGKSLLIAGSFGKIGAAVLATKAALKAGSGLTFILAPNCGYEILQISCPEAMFISGGEKSVENIVSDDEYSIGIGPGLGTAKATDIGLLNFLKSYSKSLIVDADALNILAKNAENFQFIPRNSIITPHPKEFERLFGKTENSFERTTLAQKKAAELGIFIVLKNHHTQIISPAGEVFYNLTGNSGMAKGGSGDALLGILTALVAQNYSPLNAAIFGVWLHGKAGDFAAEKYSKEATLPSDLIDELGNCFKYLEKKSSQQN</sequence>
<keyword evidence="6 17" id="KW-0547">Nucleotide-binding</keyword>
<evidence type="ECO:0000256" key="11">
    <source>
        <dbReference type="ARBA" id="ARBA00023235"/>
    </source>
</evidence>
<dbReference type="PIRSF" id="PIRSF017184">
    <property type="entry name" value="Nnr"/>
    <property type="match status" value="1"/>
</dbReference>
<organism evidence="22 23">
    <name type="scientific">Kaistella treverensis</name>
    <dbReference type="NCBI Taxonomy" id="631455"/>
    <lineage>
        <taxon>Bacteria</taxon>
        <taxon>Pseudomonadati</taxon>
        <taxon>Bacteroidota</taxon>
        <taxon>Flavobacteriia</taxon>
        <taxon>Flavobacteriales</taxon>
        <taxon>Weeksellaceae</taxon>
        <taxon>Chryseobacterium group</taxon>
        <taxon>Kaistella</taxon>
    </lineage>
</organism>
<dbReference type="HAMAP" id="MF_01965">
    <property type="entry name" value="NADHX_dehydratase"/>
    <property type="match status" value="1"/>
</dbReference>
<comment type="function">
    <text evidence="18">Catalyzes the epimerization of the S- and R-forms of NAD(P)HX, a damaged form of NAD(P)H that is a result of enzymatic or heat-dependent hydration. This is a prerequisite for the S-specific NAD(P)H-hydrate dehydratase to allow the repair of both epimers of NAD(P)HX.</text>
</comment>
<evidence type="ECO:0000256" key="12">
    <source>
        <dbReference type="ARBA" id="ARBA00023239"/>
    </source>
</evidence>
<evidence type="ECO:0000256" key="10">
    <source>
        <dbReference type="ARBA" id="ARBA00023027"/>
    </source>
</evidence>
<evidence type="ECO:0000256" key="8">
    <source>
        <dbReference type="ARBA" id="ARBA00022857"/>
    </source>
</evidence>
<dbReference type="InterPro" id="IPR000631">
    <property type="entry name" value="CARKD"/>
</dbReference>
<comment type="cofactor">
    <cofactor evidence="17">
        <name>Mg(2+)</name>
        <dbReference type="ChEBI" id="CHEBI:18420"/>
    </cofactor>
</comment>
<keyword evidence="5 18" id="KW-0479">Metal-binding</keyword>
<dbReference type="GO" id="GO:0046496">
    <property type="term" value="P:nicotinamide nucleotide metabolic process"/>
    <property type="evidence" value="ECO:0007669"/>
    <property type="project" value="UniProtKB-UniRule"/>
</dbReference>
<evidence type="ECO:0000256" key="1">
    <source>
        <dbReference type="ARBA" id="ARBA00000013"/>
    </source>
</evidence>
<comment type="catalytic activity">
    <reaction evidence="1 18 19">
        <text>(6R)-NADHX = (6S)-NADHX</text>
        <dbReference type="Rhea" id="RHEA:32215"/>
        <dbReference type="ChEBI" id="CHEBI:64074"/>
        <dbReference type="ChEBI" id="CHEBI:64075"/>
        <dbReference type="EC" id="5.1.99.6"/>
    </reaction>
</comment>
<evidence type="ECO:0000256" key="14">
    <source>
        <dbReference type="ARBA" id="ARBA00025153"/>
    </source>
</evidence>
<dbReference type="SUPFAM" id="SSF53613">
    <property type="entry name" value="Ribokinase-like"/>
    <property type="match status" value="1"/>
</dbReference>
<evidence type="ECO:0000256" key="3">
    <source>
        <dbReference type="ARBA" id="ARBA00006001"/>
    </source>
</evidence>
<comment type="similarity">
    <text evidence="18">Belongs to the NnrE/AIBP family.</text>
</comment>
<evidence type="ECO:0000313" key="23">
    <source>
        <dbReference type="Proteomes" id="UP000242560"/>
    </source>
</evidence>
<comment type="similarity">
    <text evidence="3 19">In the N-terminal section; belongs to the NnrE/AIBP family.</text>
</comment>